<dbReference type="EMBL" id="CP000155">
    <property type="protein sequence ID" value="ABC30776.1"/>
    <property type="molecule type" value="Genomic_DNA"/>
</dbReference>
<dbReference type="Proteomes" id="UP000000238">
    <property type="component" value="Chromosome"/>
</dbReference>
<dbReference type="AlphaFoldDB" id="Q2SEZ8"/>
<keyword evidence="2" id="KW-1185">Reference proteome</keyword>
<evidence type="ECO:0000313" key="1">
    <source>
        <dbReference type="EMBL" id="ABC30776.1"/>
    </source>
</evidence>
<name>Q2SEZ8_HAHCH</name>
<protein>
    <submittedName>
        <fullName evidence="1">Uncharacterized protein</fullName>
    </submittedName>
</protein>
<evidence type="ECO:0000313" key="2">
    <source>
        <dbReference type="Proteomes" id="UP000000238"/>
    </source>
</evidence>
<organism evidence="1 2">
    <name type="scientific">Hahella chejuensis (strain KCTC 2396)</name>
    <dbReference type="NCBI Taxonomy" id="349521"/>
    <lineage>
        <taxon>Bacteria</taxon>
        <taxon>Pseudomonadati</taxon>
        <taxon>Pseudomonadota</taxon>
        <taxon>Gammaproteobacteria</taxon>
        <taxon>Oceanospirillales</taxon>
        <taxon>Hahellaceae</taxon>
        <taxon>Hahella</taxon>
    </lineage>
</organism>
<proteinExistence type="predicted"/>
<dbReference type="KEGG" id="hch:HCH_04061"/>
<dbReference type="HOGENOM" id="CLU_3382138_0_0_6"/>
<accession>Q2SEZ8</accession>
<gene>
    <name evidence="1" type="ordered locus">HCH_04061</name>
</gene>
<reference evidence="1 2" key="1">
    <citation type="journal article" date="2005" name="Nucleic Acids Res.">
        <title>Genomic blueprint of Hahella chejuensis, a marine microbe producing an algicidal agent.</title>
        <authorList>
            <person name="Jeong H."/>
            <person name="Yim J.H."/>
            <person name="Lee C."/>
            <person name="Choi S.-H."/>
            <person name="Park Y.K."/>
            <person name="Yoon S.H."/>
            <person name="Hur C.-G."/>
            <person name="Kang H.-Y."/>
            <person name="Kim D."/>
            <person name="Lee H.H."/>
            <person name="Park K.H."/>
            <person name="Park S.-H."/>
            <person name="Park H.-S."/>
            <person name="Lee H.K."/>
            <person name="Oh T.K."/>
            <person name="Kim J.F."/>
        </authorList>
    </citation>
    <scope>NUCLEOTIDE SEQUENCE [LARGE SCALE GENOMIC DNA]</scope>
    <source>
        <strain evidence="1 2">KCTC 2396</strain>
    </source>
</reference>
<sequence length="33" mass="3865">MHPDYVRAAIYTTNTVEAAQRQFLKFASFDILF</sequence>